<dbReference type="KEGG" id="aarg:Aargi30884_27450"/>
<keyword evidence="1" id="KW-0472">Membrane</keyword>
<feature type="transmembrane region" description="Helical" evidence="1">
    <location>
        <begin position="12"/>
        <end position="29"/>
    </location>
</feature>
<name>A0A6N4TPA6_9FIRM</name>
<proteinExistence type="predicted"/>
<gene>
    <name evidence="2" type="ORF">Aargi30884_27450</name>
</gene>
<dbReference type="EMBL" id="AP019695">
    <property type="protein sequence ID" value="BBK23842.1"/>
    <property type="molecule type" value="Genomic_DNA"/>
</dbReference>
<feature type="transmembrane region" description="Helical" evidence="1">
    <location>
        <begin position="203"/>
        <end position="226"/>
    </location>
</feature>
<dbReference type="Pfam" id="PF07314">
    <property type="entry name" value="Lit"/>
    <property type="match status" value="1"/>
</dbReference>
<evidence type="ECO:0000256" key="1">
    <source>
        <dbReference type="SAM" id="Phobius"/>
    </source>
</evidence>
<organism evidence="2 3">
    <name type="scientific">Amedibacterium intestinale</name>
    <dbReference type="NCBI Taxonomy" id="2583452"/>
    <lineage>
        <taxon>Bacteria</taxon>
        <taxon>Bacillati</taxon>
        <taxon>Bacillota</taxon>
        <taxon>Erysipelotrichia</taxon>
        <taxon>Erysipelotrichales</taxon>
        <taxon>Erysipelotrichaceae</taxon>
        <taxon>Amedibacterium</taxon>
    </lineage>
</organism>
<feature type="transmembrane region" description="Helical" evidence="1">
    <location>
        <begin position="108"/>
        <end position="129"/>
    </location>
</feature>
<dbReference type="RefSeq" id="WP_115715595.1">
    <property type="nucleotide sequence ID" value="NZ_AP019695.1"/>
</dbReference>
<evidence type="ECO:0000313" key="3">
    <source>
        <dbReference type="Proteomes" id="UP000464754"/>
    </source>
</evidence>
<feature type="transmembrane region" description="Helical" evidence="1">
    <location>
        <begin position="141"/>
        <end position="163"/>
    </location>
</feature>
<dbReference type="NCBIfam" id="TIGR01906">
    <property type="entry name" value="integ_TIGR01906"/>
    <property type="match status" value="1"/>
</dbReference>
<dbReference type="AlphaFoldDB" id="A0A6N4TPA6"/>
<evidence type="ECO:0000313" key="2">
    <source>
        <dbReference type="EMBL" id="BBK23842.1"/>
    </source>
</evidence>
<keyword evidence="1" id="KW-0812">Transmembrane</keyword>
<sequence length="240" mass="27344">MKEILGKIDAFCAYIIAIALILILLITSIDINSFNKNFYASAYKELETAETLGMTEKDLNLATNTLLDYLQGKRNDIKEEVSVQGVKMMAFNSKEEAHMIDVRNLYRFALHIRNISIVLLVVSLVYLLVRLRKGTWTLLSIQYMKTAILAAVFFAMLAGWAFVDFDAFWTTFHKIFFSNDLWLLDPATDLMINLFPAEFFSKLVFRIVGMFVASGGALFLGGYFYLRHQLNKLKGNEDAA</sequence>
<reference evidence="3" key="1">
    <citation type="submission" date="2019-05" db="EMBL/GenBank/DDBJ databases">
        <title>Complete genome sequencing of Absiella argi strain JCM 30884.</title>
        <authorList>
            <person name="Sakamoto M."/>
            <person name="Murakami T."/>
            <person name="Mori H."/>
        </authorList>
    </citation>
    <scope>NUCLEOTIDE SEQUENCE [LARGE SCALE GENOMIC DNA]</scope>
    <source>
        <strain evidence="3">JCM 30884</strain>
    </source>
</reference>
<keyword evidence="3" id="KW-1185">Reference proteome</keyword>
<keyword evidence="1" id="KW-1133">Transmembrane helix</keyword>
<protein>
    <submittedName>
        <fullName evidence="2">Membrane protein</fullName>
    </submittedName>
</protein>
<dbReference type="InterPro" id="IPR010178">
    <property type="entry name" value="Lit"/>
</dbReference>
<accession>A0A6N4TPA6</accession>
<dbReference type="Proteomes" id="UP000464754">
    <property type="component" value="Chromosome"/>
</dbReference>